<dbReference type="PANTHER" id="PTHR12800">
    <property type="entry name" value="CDC37-RELATED"/>
    <property type="match status" value="1"/>
</dbReference>
<dbReference type="Gene3D" id="6.10.140.250">
    <property type="match status" value="1"/>
</dbReference>
<feature type="domain" description="Cdc37 N-terminal" evidence="11">
    <location>
        <begin position="1"/>
        <end position="124"/>
    </location>
</feature>
<dbReference type="InterPro" id="IPR004918">
    <property type="entry name" value="Cdc37"/>
</dbReference>
<evidence type="ECO:0000256" key="6">
    <source>
        <dbReference type="ARBA" id="ARBA00031396"/>
    </source>
</evidence>
<dbReference type="InterPro" id="IPR013855">
    <property type="entry name" value="Cdc37_N_dom"/>
</dbReference>
<feature type="region of interest" description="Disordered" evidence="8">
    <location>
        <begin position="1"/>
        <end position="27"/>
    </location>
</feature>
<dbReference type="InterPro" id="IPR038189">
    <property type="entry name" value="Cdc37_Hsp90-bd_sf"/>
</dbReference>
<dbReference type="Pfam" id="PF03234">
    <property type="entry name" value="CDC37_N"/>
    <property type="match status" value="1"/>
</dbReference>
<dbReference type="GO" id="GO:0031072">
    <property type="term" value="F:heat shock protein binding"/>
    <property type="evidence" value="ECO:0007669"/>
    <property type="project" value="TreeGrafter"/>
</dbReference>
<feature type="region of interest" description="Disordered" evidence="8">
    <location>
        <begin position="342"/>
        <end position="381"/>
    </location>
</feature>
<name>A0AAW2HZ96_9NEOP</name>
<dbReference type="SUPFAM" id="SSF101391">
    <property type="entry name" value="Hsp90 co-chaperone CDC37"/>
    <property type="match status" value="1"/>
</dbReference>
<dbReference type="GO" id="GO:0006457">
    <property type="term" value="P:protein folding"/>
    <property type="evidence" value="ECO:0007669"/>
    <property type="project" value="TreeGrafter"/>
</dbReference>
<dbReference type="SMART" id="SM01069">
    <property type="entry name" value="CDC37_C"/>
    <property type="match status" value="1"/>
</dbReference>
<dbReference type="SMART" id="SM01071">
    <property type="entry name" value="CDC37_N"/>
    <property type="match status" value="1"/>
</dbReference>
<sequence>MVDYSKWKDIEISDDEDDTHPNIDTPSLFRWRHQARLERMEEMKKARDTHNQKKQENEHKRKELSDKILEAQKSGCDLVELKKTLKELEDEAEDLKKKEEELDKKEKLTPWNVDTISHSGFSKTVLNTKPMPKQEELTDEEKEARMEQFIKDYEKEIKEFGMLRRYDDSKRYLQEHPYLVCEETANYFVIWCIKLQMEGKSNLMDHVAHQCICMQFIFVLAKQFDIDPRACVSSFFSRIQVADLEYKQSFDDELIAFKDRIRRRAEEKLEIARKEQEELEKMRQERLGPGGLDPVEVFETLPDELKKCFETRDIPLLKETIAKMDKEEARYHMQRCVASGLWIPDGKKKENDGEGEGEGEEQEQEQDDAQEEVEATEEEQT</sequence>
<dbReference type="GO" id="GO:0005737">
    <property type="term" value="C:cytoplasm"/>
    <property type="evidence" value="ECO:0007669"/>
    <property type="project" value="UniProtKB-SubCell"/>
</dbReference>
<keyword evidence="7" id="KW-0175">Coiled coil</keyword>
<evidence type="ECO:0000256" key="8">
    <source>
        <dbReference type="SAM" id="MobiDB-lite"/>
    </source>
</evidence>
<dbReference type="GO" id="GO:0050821">
    <property type="term" value="P:protein stabilization"/>
    <property type="evidence" value="ECO:0007669"/>
    <property type="project" value="TreeGrafter"/>
</dbReference>
<feature type="domain" description="Cdc37 Hsp90 binding" evidence="10">
    <location>
        <begin position="117"/>
        <end position="280"/>
    </location>
</feature>
<keyword evidence="4" id="KW-0963">Cytoplasm</keyword>
<comment type="similarity">
    <text evidence="2">Belongs to the CDC37 family.</text>
</comment>
<evidence type="ECO:0000259" key="9">
    <source>
        <dbReference type="SMART" id="SM01069"/>
    </source>
</evidence>
<gene>
    <name evidence="12" type="ORF">PYX00_003241</name>
</gene>
<dbReference type="PANTHER" id="PTHR12800:SF4">
    <property type="entry name" value="HSP90 CO-CHAPERONE CDC37"/>
    <property type="match status" value="1"/>
</dbReference>
<accession>A0AAW2HZ96</accession>
<dbReference type="SMART" id="SM01070">
    <property type="entry name" value="CDC37_M"/>
    <property type="match status" value="1"/>
</dbReference>
<dbReference type="GO" id="GO:0019901">
    <property type="term" value="F:protein kinase binding"/>
    <property type="evidence" value="ECO:0007669"/>
    <property type="project" value="InterPro"/>
</dbReference>
<feature type="coiled-coil region" evidence="7">
    <location>
        <begin position="255"/>
        <end position="285"/>
    </location>
</feature>
<reference evidence="12" key="1">
    <citation type="journal article" date="2024" name="Gigascience">
        <title>Chromosome-level genome of the poultry shaft louse Menopon gallinae provides insight into the host-switching and adaptive evolution of parasitic lice.</title>
        <authorList>
            <person name="Xu Y."/>
            <person name="Ma L."/>
            <person name="Liu S."/>
            <person name="Liang Y."/>
            <person name="Liu Q."/>
            <person name="He Z."/>
            <person name="Tian L."/>
            <person name="Duan Y."/>
            <person name="Cai W."/>
            <person name="Li H."/>
            <person name="Song F."/>
        </authorList>
    </citation>
    <scope>NUCLEOTIDE SEQUENCE</scope>
    <source>
        <strain evidence="12">Cailab_2023a</strain>
    </source>
</reference>
<dbReference type="Pfam" id="PF08564">
    <property type="entry name" value="CDC37_C"/>
    <property type="match status" value="1"/>
</dbReference>
<evidence type="ECO:0000313" key="12">
    <source>
        <dbReference type="EMBL" id="KAL0275382.1"/>
    </source>
</evidence>
<organism evidence="12">
    <name type="scientific">Menopon gallinae</name>
    <name type="common">poultry shaft louse</name>
    <dbReference type="NCBI Taxonomy" id="328185"/>
    <lineage>
        <taxon>Eukaryota</taxon>
        <taxon>Metazoa</taxon>
        <taxon>Ecdysozoa</taxon>
        <taxon>Arthropoda</taxon>
        <taxon>Hexapoda</taxon>
        <taxon>Insecta</taxon>
        <taxon>Pterygota</taxon>
        <taxon>Neoptera</taxon>
        <taxon>Paraneoptera</taxon>
        <taxon>Psocodea</taxon>
        <taxon>Troctomorpha</taxon>
        <taxon>Phthiraptera</taxon>
        <taxon>Amblycera</taxon>
        <taxon>Menoponidae</taxon>
        <taxon>Menopon</taxon>
    </lineage>
</organism>
<dbReference type="AlphaFoldDB" id="A0AAW2HZ96"/>
<evidence type="ECO:0000256" key="4">
    <source>
        <dbReference type="ARBA" id="ARBA00022490"/>
    </source>
</evidence>
<dbReference type="InterPro" id="IPR013873">
    <property type="entry name" value="Cdc37_C"/>
</dbReference>
<proteinExistence type="inferred from homology"/>
<feature type="compositionally biased region" description="Basic and acidic residues" evidence="8">
    <location>
        <begin position="1"/>
        <end position="11"/>
    </location>
</feature>
<dbReference type="FunFam" id="1.20.58.610:FF:000001">
    <property type="entry name" value="Hsp90 co-chaperone Cdc37-like 1"/>
    <property type="match status" value="1"/>
</dbReference>
<evidence type="ECO:0000256" key="7">
    <source>
        <dbReference type="SAM" id="Coils"/>
    </source>
</evidence>
<evidence type="ECO:0000259" key="10">
    <source>
        <dbReference type="SMART" id="SM01070"/>
    </source>
</evidence>
<dbReference type="InterPro" id="IPR013874">
    <property type="entry name" value="Cdc37_Hsp90-bd"/>
</dbReference>
<evidence type="ECO:0000256" key="1">
    <source>
        <dbReference type="ARBA" id="ARBA00004496"/>
    </source>
</evidence>
<evidence type="ECO:0000259" key="11">
    <source>
        <dbReference type="SMART" id="SM01071"/>
    </source>
</evidence>
<dbReference type="GO" id="GO:0051082">
    <property type="term" value="F:unfolded protein binding"/>
    <property type="evidence" value="ECO:0007669"/>
    <property type="project" value="TreeGrafter"/>
</dbReference>
<feature type="region of interest" description="Disordered" evidence="8">
    <location>
        <begin position="39"/>
        <end position="65"/>
    </location>
</feature>
<dbReference type="EMBL" id="JARGDH010000002">
    <property type="protein sequence ID" value="KAL0275382.1"/>
    <property type="molecule type" value="Genomic_DNA"/>
</dbReference>
<feature type="domain" description="Cdc37 C-terminal" evidence="9">
    <location>
        <begin position="286"/>
        <end position="380"/>
    </location>
</feature>
<protein>
    <recommendedName>
        <fullName evidence="3">Hsp90 co-chaperone Cdc37</fullName>
    </recommendedName>
    <alternativeName>
        <fullName evidence="6">Hsp90 chaperone protein kinase-targeting subunit</fullName>
    </alternativeName>
</protein>
<dbReference type="GO" id="GO:0051087">
    <property type="term" value="F:protein-folding chaperone binding"/>
    <property type="evidence" value="ECO:0007669"/>
    <property type="project" value="TreeGrafter"/>
</dbReference>
<feature type="compositionally biased region" description="Acidic residues" evidence="8">
    <location>
        <begin position="353"/>
        <end position="381"/>
    </location>
</feature>
<evidence type="ECO:0000256" key="3">
    <source>
        <dbReference type="ARBA" id="ARBA00020496"/>
    </source>
</evidence>
<evidence type="ECO:0000256" key="5">
    <source>
        <dbReference type="ARBA" id="ARBA00023186"/>
    </source>
</evidence>
<evidence type="ECO:0000256" key="2">
    <source>
        <dbReference type="ARBA" id="ARBA00006222"/>
    </source>
</evidence>
<comment type="caution">
    <text evidence="12">The sequence shown here is derived from an EMBL/GenBank/DDBJ whole genome shotgun (WGS) entry which is preliminary data.</text>
</comment>
<keyword evidence="5" id="KW-0143">Chaperone</keyword>
<dbReference type="Pfam" id="PF08565">
    <property type="entry name" value="CDC37_M"/>
    <property type="match status" value="1"/>
</dbReference>
<dbReference type="Gene3D" id="1.20.58.610">
    <property type="entry name" value="Cdc37, Hsp90 binding domain"/>
    <property type="match status" value="1"/>
</dbReference>
<comment type="subcellular location">
    <subcellularLocation>
        <location evidence="1">Cytoplasm</location>
    </subcellularLocation>
</comment>